<dbReference type="EMBL" id="RAXU01000010">
    <property type="protein sequence ID" value="RKG33387.1"/>
    <property type="molecule type" value="Genomic_DNA"/>
</dbReference>
<accession>A0A3A8EEP8</accession>
<dbReference type="InterPro" id="IPR006498">
    <property type="entry name" value="Tail_tube"/>
</dbReference>
<dbReference type="RefSeq" id="WP_120370251.1">
    <property type="nucleotide sequence ID" value="NZ_RAXU01000010.1"/>
</dbReference>
<gene>
    <name evidence="1" type="ORF">D7V21_09440</name>
</gene>
<organism evidence="1 2">
    <name type="scientific">Acinetobacter guerrae</name>
    <dbReference type="NCBI Taxonomy" id="1843371"/>
    <lineage>
        <taxon>Bacteria</taxon>
        <taxon>Pseudomonadati</taxon>
        <taxon>Pseudomonadota</taxon>
        <taxon>Gammaproteobacteria</taxon>
        <taxon>Moraxellales</taxon>
        <taxon>Moraxellaceae</taxon>
        <taxon>Acinetobacter</taxon>
    </lineage>
</organism>
<proteinExistence type="predicted"/>
<dbReference type="AlphaFoldDB" id="A0A3A8EEP8"/>
<evidence type="ECO:0000313" key="2">
    <source>
        <dbReference type="Proteomes" id="UP000269001"/>
    </source>
</evidence>
<dbReference type="NCBIfam" id="TIGR01611">
    <property type="entry name" value="tail_tube"/>
    <property type="match status" value="1"/>
</dbReference>
<dbReference type="Proteomes" id="UP000269001">
    <property type="component" value="Unassembled WGS sequence"/>
</dbReference>
<evidence type="ECO:0000313" key="1">
    <source>
        <dbReference type="EMBL" id="RKG33387.1"/>
    </source>
</evidence>
<dbReference type="Pfam" id="PF04985">
    <property type="entry name" value="Phage_tube"/>
    <property type="match status" value="1"/>
</dbReference>
<comment type="caution">
    <text evidence="1">The sequence shown here is derived from an EMBL/GenBank/DDBJ whole genome shotgun (WGS) entry which is preliminary data.</text>
</comment>
<protein>
    <submittedName>
        <fullName evidence="1">Phage major tail tube protein</fullName>
    </submittedName>
</protein>
<reference evidence="1 2" key="1">
    <citation type="submission" date="2018-09" db="EMBL/GenBank/DDBJ databases">
        <title>The draft genome of Acinetobacter spp. strains.</title>
        <authorList>
            <person name="Qin J."/>
            <person name="Feng Y."/>
            <person name="Zong Z."/>
        </authorList>
    </citation>
    <scope>NUCLEOTIDE SEQUENCE [LARGE SCALE GENOMIC DNA]</scope>
    <source>
        <strain evidence="1 2">WCHAc060096</strain>
    </source>
</reference>
<sequence length="170" mass="18690">MSGVAKDIRKNFNIFVDGKGHAGKTDECNPPELELETEEYRAGGMDAPIDITVGMKKLTADFTLNSHDRDVLSLFGVREGKTTAFTVREAMESFDGTVTAVEHQMRGKIIKIAQGTSKPGEPPKDKYDLSLTYYKQTIGGQVVHEVDVINMVRIINGVDVLEDIRSALGM</sequence>
<keyword evidence="2" id="KW-1185">Reference proteome</keyword>
<name>A0A3A8EEP8_9GAMM</name>